<dbReference type="Proteomes" id="UP000659388">
    <property type="component" value="Unassembled WGS sequence"/>
</dbReference>
<organism evidence="1 2">
    <name type="scientific">Fulvivirga sediminis</name>
    <dbReference type="NCBI Taxonomy" id="2803949"/>
    <lineage>
        <taxon>Bacteria</taxon>
        <taxon>Pseudomonadati</taxon>
        <taxon>Bacteroidota</taxon>
        <taxon>Cytophagia</taxon>
        <taxon>Cytophagales</taxon>
        <taxon>Fulvivirgaceae</taxon>
        <taxon>Fulvivirga</taxon>
    </lineage>
</organism>
<sequence length="96" mass="11009">MTLNLEAHLLEGIDVFNFLQLIVSTPKDLAGKSYVLVTKSLLSQLPQSTNDTIEHCLRHGFVEVKQLGRSNEYWITRKGLEYYHIEDSRGARFKVS</sequence>
<reference evidence="1" key="1">
    <citation type="submission" date="2021-01" db="EMBL/GenBank/DDBJ databases">
        <title>Fulvivirga kasyanovii gen. nov., sp nov., a novel member of the phylum Bacteroidetes isolated from seawater in a mussel farm.</title>
        <authorList>
            <person name="Zhao L.-H."/>
            <person name="Wang Z.-J."/>
        </authorList>
    </citation>
    <scope>NUCLEOTIDE SEQUENCE</scope>
    <source>
        <strain evidence="1">2943</strain>
    </source>
</reference>
<dbReference type="RefSeq" id="WP_202244979.1">
    <property type="nucleotide sequence ID" value="NZ_JAESIY010000007.1"/>
</dbReference>
<accession>A0A937JZ95</accession>
<proteinExistence type="predicted"/>
<keyword evidence="2" id="KW-1185">Reference proteome</keyword>
<evidence type="ECO:0000313" key="1">
    <source>
        <dbReference type="EMBL" id="MBL3657188.1"/>
    </source>
</evidence>
<dbReference type="AlphaFoldDB" id="A0A937JZ95"/>
<evidence type="ECO:0000313" key="2">
    <source>
        <dbReference type="Proteomes" id="UP000659388"/>
    </source>
</evidence>
<comment type="caution">
    <text evidence="1">The sequence shown here is derived from an EMBL/GenBank/DDBJ whole genome shotgun (WGS) entry which is preliminary data.</text>
</comment>
<gene>
    <name evidence="1" type="ORF">JL102_13660</name>
</gene>
<dbReference type="EMBL" id="JAESIY010000007">
    <property type="protein sequence ID" value="MBL3657188.1"/>
    <property type="molecule type" value="Genomic_DNA"/>
</dbReference>
<name>A0A937JZ95_9BACT</name>
<protein>
    <submittedName>
        <fullName evidence="1">Uncharacterized protein</fullName>
    </submittedName>
</protein>